<dbReference type="OrthoDB" id="4896611at2759"/>
<comment type="caution">
    <text evidence="2">The sequence shown here is derived from an EMBL/GenBank/DDBJ whole genome shotgun (WGS) entry which is preliminary data.</text>
</comment>
<dbReference type="Proteomes" id="UP000078544">
    <property type="component" value="Unassembled WGS sequence"/>
</dbReference>
<evidence type="ECO:0000256" key="1">
    <source>
        <dbReference type="SAM" id="MobiDB-lite"/>
    </source>
</evidence>
<feature type="region of interest" description="Disordered" evidence="1">
    <location>
        <begin position="153"/>
        <end position="191"/>
    </location>
</feature>
<dbReference type="AlphaFoldDB" id="A0A167WG87"/>
<evidence type="ECO:0000313" key="3">
    <source>
        <dbReference type="Proteomes" id="UP000078544"/>
    </source>
</evidence>
<evidence type="ECO:0000313" key="2">
    <source>
        <dbReference type="EMBL" id="KZZ88809.1"/>
    </source>
</evidence>
<protein>
    <submittedName>
        <fullName evidence="2">Uncharacterized protein</fullName>
    </submittedName>
</protein>
<proteinExistence type="predicted"/>
<organism evidence="2 3">
    <name type="scientific">Moelleriella libera RCEF 2490</name>
    <dbReference type="NCBI Taxonomy" id="1081109"/>
    <lineage>
        <taxon>Eukaryota</taxon>
        <taxon>Fungi</taxon>
        <taxon>Dikarya</taxon>
        <taxon>Ascomycota</taxon>
        <taxon>Pezizomycotina</taxon>
        <taxon>Sordariomycetes</taxon>
        <taxon>Hypocreomycetidae</taxon>
        <taxon>Hypocreales</taxon>
        <taxon>Clavicipitaceae</taxon>
        <taxon>Moelleriella</taxon>
    </lineage>
</organism>
<sequence length="191" mass="21041">MTPLTCRVVDVQSKGIPGVPIMLEQLDDHYQSVASYESMTDQDGGVAFWFPFPAVRDGVVLEPIMLDASSTTHVTLRFLPWEIKDCPEAPWLSVCTDLFLSTDFDHGVTLHLEASPRLEHTIFPVAGPREAPLPQGANPLLVSSQSSITVALHQPMTAPKSKVKTKAKKRIAESSQSHVVTRAQKKQRSLE</sequence>
<accession>A0A167WG87</accession>
<keyword evidence="3" id="KW-1185">Reference proteome</keyword>
<dbReference type="EMBL" id="AZGY01000028">
    <property type="protein sequence ID" value="KZZ88809.1"/>
    <property type="molecule type" value="Genomic_DNA"/>
</dbReference>
<gene>
    <name evidence="2" type="ORF">AAL_08010</name>
</gene>
<reference evidence="2 3" key="1">
    <citation type="journal article" date="2016" name="Genome Biol. Evol.">
        <title>Divergent and convergent evolution of fungal pathogenicity.</title>
        <authorList>
            <person name="Shang Y."/>
            <person name="Xiao G."/>
            <person name="Zheng P."/>
            <person name="Cen K."/>
            <person name="Zhan S."/>
            <person name="Wang C."/>
        </authorList>
    </citation>
    <scope>NUCLEOTIDE SEQUENCE [LARGE SCALE GENOMIC DNA]</scope>
    <source>
        <strain evidence="2 3">RCEF 2490</strain>
    </source>
</reference>
<name>A0A167WG87_9HYPO</name>